<dbReference type="PANTHER" id="PTHR12734:SF0">
    <property type="entry name" value="18S RRNA (GUANINE-N(7))-METHYLTRANSFERASE-RELATED"/>
    <property type="match status" value="1"/>
</dbReference>
<dbReference type="Pfam" id="PF12589">
    <property type="entry name" value="WBS_methylT"/>
    <property type="match status" value="1"/>
</dbReference>
<proteinExistence type="inferred from homology"/>
<dbReference type="Gene3D" id="3.40.50.150">
    <property type="entry name" value="Vaccinia Virus protein VP39"/>
    <property type="match status" value="1"/>
</dbReference>
<evidence type="ECO:0000256" key="2">
    <source>
        <dbReference type="ARBA" id="ARBA00004496"/>
    </source>
</evidence>
<evidence type="ECO:0000256" key="4">
    <source>
        <dbReference type="ARBA" id="ARBA00022490"/>
    </source>
</evidence>
<dbReference type="EC" id="2.1.1.309" evidence="12"/>
<comment type="subcellular location">
    <subcellularLocation>
        <location evidence="2">Cytoplasm</location>
    </subcellularLocation>
    <subcellularLocation>
        <location evidence="1">Nucleus</location>
    </subcellularLocation>
</comment>
<gene>
    <name evidence="12" type="ORF">MACJ_002526</name>
</gene>
<dbReference type="InterPro" id="IPR039769">
    <property type="entry name" value="Bud23-like"/>
</dbReference>
<dbReference type="CDD" id="cd02440">
    <property type="entry name" value="AdoMet_MTases"/>
    <property type="match status" value="1"/>
</dbReference>
<dbReference type="GO" id="GO:0005730">
    <property type="term" value="C:nucleolus"/>
    <property type="evidence" value="ECO:0007669"/>
    <property type="project" value="UniProtKB-ARBA"/>
</dbReference>
<evidence type="ECO:0000256" key="1">
    <source>
        <dbReference type="ARBA" id="ARBA00004123"/>
    </source>
</evidence>
<feature type="region of interest" description="Disordered" evidence="9">
    <location>
        <begin position="247"/>
        <end position="280"/>
    </location>
</feature>
<dbReference type="Proteomes" id="UP000244803">
    <property type="component" value="Chromosome 3"/>
</dbReference>
<evidence type="ECO:0000259" key="11">
    <source>
        <dbReference type="Pfam" id="PF12589"/>
    </source>
</evidence>
<dbReference type="GO" id="GO:0016435">
    <property type="term" value="F:rRNA (guanine) methyltransferase activity"/>
    <property type="evidence" value="ECO:0007669"/>
    <property type="project" value="InterPro"/>
</dbReference>
<comment type="similarity">
    <text evidence="3">Belongs to the class I-like SAM-binding methyltransferase superfamily. BUD23/WBSCR22 family.</text>
</comment>
<dbReference type="AlphaFoldDB" id="A0A976QRF7"/>
<dbReference type="InterPro" id="IPR022238">
    <property type="entry name" value="Bud23_C"/>
</dbReference>
<dbReference type="EMBL" id="CP056066">
    <property type="protein sequence ID" value="UKJ89278.2"/>
    <property type="molecule type" value="Genomic_DNA"/>
</dbReference>
<dbReference type="OrthoDB" id="2877at2759"/>
<accession>A0A976QRF7</accession>
<feature type="compositionally biased region" description="Basic residues" evidence="9">
    <location>
        <begin position="247"/>
        <end position="258"/>
    </location>
</feature>
<evidence type="ECO:0000256" key="3">
    <source>
        <dbReference type="ARBA" id="ARBA00005547"/>
    </source>
</evidence>
<evidence type="ECO:0000256" key="7">
    <source>
        <dbReference type="ARBA" id="ARBA00022691"/>
    </source>
</evidence>
<evidence type="ECO:0000313" key="12">
    <source>
        <dbReference type="EMBL" id="UKJ89278.2"/>
    </source>
</evidence>
<dbReference type="InterPro" id="IPR029063">
    <property type="entry name" value="SAM-dependent_MTases_sf"/>
</dbReference>
<dbReference type="GO" id="GO:0005737">
    <property type="term" value="C:cytoplasm"/>
    <property type="evidence" value="ECO:0007669"/>
    <property type="project" value="UniProtKB-SubCell"/>
</dbReference>
<keyword evidence="8" id="KW-0539">Nucleus</keyword>
<keyword evidence="7" id="KW-0949">S-adenosyl-L-methionine</keyword>
<dbReference type="SUPFAM" id="SSF53335">
    <property type="entry name" value="S-adenosyl-L-methionine-dependent methyltransferases"/>
    <property type="match status" value="1"/>
</dbReference>
<name>A0A976QRF7_THEOR</name>
<feature type="domain" description="Methyltransferase type 11" evidence="10">
    <location>
        <begin position="55"/>
        <end position="130"/>
    </location>
</feature>
<evidence type="ECO:0000256" key="6">
    <source>
        <dbReference type="ARBA" id="ARBA00022679"/>
    </source>
</evidence>
<evidence type="ECO:0000256" key="9">
    <source>
        <dbReference type="SAM" id="MobiDB-lite"/>
    </source>
</evidence>
<dbReference type="PANTHER" id="PTHR12734">
    <property type="entry name" value="METHYLTRANSFERASE-RELATED"/>
    <property type="match status" value="1"/>
</dbReference>
<evidence type="ECO:0000256" key="5">
    <source>
        <dbReference type="ARBA" id="ARBA00022603"/>
    </source>
</evidence>
<evidence type="ECO:0000256" key="8">
    <source>
        <dbReference type="ARBA" id="ARBA00023242"/>
    </source>
</evidence>
<evidence type="ECO:0000259" key="10">
    <source>
        <dbReference type="Pfam" id="PF08241"/>
    </source>
</evidence>
<dbReference type="InterPro" id="IPR013216">
    <property type="entry name" value="Methyltransf_11"/>
</dbReference>
<sequence>MAIRPEHLAPPEIYYGEEESRKYSTNSRIREIQSQMSERALEMLLLPEDESSLILDIGCGTGISGEVISSLNNFWVGLDISEHMLHESLLNTNGSGDMILCDIGQGFNFRPNMFDGAISISVIQWLCISNDKSHEPYQRLTTFFKWLYKCLNYNARACLQFYPENAEQLEMILSVVNKCHFNGGLVVDNPDSVKAKKYYLCIWTGIGNVQYKLPESIVDEEGEEEGEVEILKNVNYKRNKKRQKLNYKDRVIKKKQQQRNRGFQIRPDTKYTGRKRPSAF</sequence>
<protein>
    <submittedName>
        <fullName evidence="12">Methyltransferase</fullName>
        <ecNumber evidence="12">2.1.1.309</ecNumber>
    </submittedName>
</protein>
<feature type="domain" description="18S rRNA (guanine(1575)-N(7))-methyltransferase Bud23 C-terminal" evidence="11">
    <location>
        <begin position="203"/>
        <end position="277"/>
    </location>
</feature>
<reference evidence="12" key="1">
    <citation type="submission" date="2022-07" db="EMBL/GenBank/DDBJ databases">
        <title>Evaluation of T. orientalis genome assembly methods using nanopore sequencing and analysis of variation between genomes.</title>
        <authorList>
            <person name="Yam J."/>
            <person name="Micallef M.L."/>
            <person name="Liu M."/>
            <person name="Djordjevic S.P."/>
            <person name="Bogema D.R."/>
            <person name="Jenkins C."/>
        </authorList>
    </citation>
    <scope>NUCLEOTIDE SEQUENCE</scope>
    <source>
        <strain evidence="12">Fish Creek</strain>
    </source>
</reference>
<evidence type="ECO:0000313" key="13">
    <source>
        <dbReference type="Proteomes" id="UP000244803"/>
    </source>
</evidence>
<organism evidence="12 13">
    <name type="scientific">Theileria orientalis</name>
    <dbReference type="NCBI Taxonomy" id="68886"/>
    <lineage>
        <taxon>Eukaryota</taxon>
        <taxon>Sar</taxon>
        <taxon>Alveolata</taxon>
        <taxon>Apicomplexa</taxon>
        <taxon>Aconoidasida</taxon>
        <taxon>Piroplasmida</taxon>
        <taxon>Theileriidae</taxon>
        <taxon>Theileria</taxon>
    </lineage>
</organism>
<dbReference type="Pfam" id="PF08241">
    <property type="entry name" value="Methyltransf_11"/>
    <property type="match status" value="1"/>
</dbReference>
<dbReference type="GO" id="GO:0070476">
    <property type="term" value="P:rRNA (guanine-N7)-methylation"/>
    <property type="evidence" value="ECO:0007669"/>
    <property type="project" value="InterPro"/>
</dbReference>
<keyword evidence="6 12" id="KW-0808">Transferase</keyword>
<keyword evidence="5 12" id="KW-0489">Methyltransferase</keyword>
<keyword evidence="4" id="KW-0963">Cytoplasm</keyword>
<dbReference type="FunFam" id="3.40.50.150:FF:000017">
    <property type="entry name" value="probable 18S rRNA (Guanine-N(7))-methyltransferase"/>
    <property type="match status" value="1"/>
</dbReference>